<name>A0A6J2JPZ5_BOMMA</name>
<dbReference type="SUPFAM" id="SSF57362">
    <property type="entry name" value="BPTI-like"/>
    <property type="match status" value="1"/>
</dbReference>
<evidence type="ECO:0000256" key="1">
    <source>
        <dbReference type="ARBA" id="ARBA00022690"/>
    </source>
</evidence>
<dbReference type="InterPro" id="IPR020901">
    <property type="entry name" value="Prtase_inh_Kunz-CS"/>
</dbReference>
<dbReference type="SMART" id="SM00131">
    <property type="entry name" value="KU"/>
    <property type="match status" value="1"/>
</dbReference>
<keyword evidence="1" id="KW-0646">Protease inhibitor</keyword>
<dbReference type="InterPro" id="IPR002223">
    <property type="entry name" value="Kunitz_BPTI"/>
</dbReference>
<keyword evidence="6" id="KW-1185">Reference proteome</keyword>
<evidence type="ECO:0000256" key="3">
    <source>
        <dbReference type="ARBA" id="ARBA00023157"/>
    </source>
</evidence>
<evidence type="ECO:0000256" key="4">
    <source>
        <dbReference type="SAM" id="SignalP"/>
    </source>
</evidence>
<dbReference type="GO" id="GO:0005615">
    <property type="term" value="C:extracellular space"/>
    <property type="evidence" value="ECO:0007669"/>
    <property type="project" value="TreeGrafter"/>
</dbReference>
<evidence type="ECO:0000256" key="2">
    <source>
        <dbReference type="ARBA" id="ARBA00022900"/>
    </source>
</evidence>
<dbReference type="InterPro" id="IPR050098">
    <property type="entry name" value="TFPI/VKTCI-like"/>
</dbReference>
<dbReference type="OrthoDB" id="4473401at2759"/>
<dbReference type="PRINTS" id="PR00759">
    <property type="entry name" value="BASICPTASE"/>
</dbReference>
<accession>A0A6J2JPZ5</accession>
<evidence type="ECO:0000259" key="5">
    <source>
        <dbReference type="PROSITE" id="PS50279"/>
    </source>
</evidence>
<protein>
    <submittedName>
        <fullName evidence="7">Trypsin inhibitor-like</fullName>
    </submittedName>
</protein>
<proteinExistence type="predicted"/>
<dbReference type="PANTHER" id="PTHR10083">
    <property type="entry name" value="KUNITZ-TYPE PROTEASE INHIBITOR-RELATED"/>
    <property type="match status" value="1"/>
</dbReference>
<dbReference type="PROSITE" id="PS50279">
    <property type="entry name" value="BPTI_KUNITZ_2"/>
    <property type="match status" value="1"/>
</dbReference>
<feature type="signal peptide" evidence="4">
    <location>
        <begin position="1"/>
        <end position="21"/>
    </location>
</feature>
<dbReference type="RefSeq" id="XP_028031338.1">
    <property type="nucleotide sequence ID" value="XM_028175537.1"/>
</dbReference>
<sequence>MTRLALFSFAIITLLYSFSDAFHSDCLLPIKPGFCMGYFERYAFDSSLGKCVAFIYGGCGHNANNFESLTECENKCCEAR</sequence>
<reference evidence="7" key="1">
    <citation type="submission" date="2025-08" db="UniProtKB">
        <authorList>
            <consortium name="RefSeq"/>
        </authorList>
    </citation>
    <scope>IDENTIFICATION</scope>
    <source>
        <tissue evidence="7">Silk gland</tissue>
    </source>
</reference>
<dbReference type="GO" id="GO:0004867">
    <property type="term" value="F:serine-type endopeptidase inhibitor activity"/>
    <property type="evidence" value="ECO:0007669"/>
    <property type="project" value="UniProtKB-KW"/>
</dbReference>
<feature type="chain" id="PRO_5026709180" evidence="4">
    <location>
        <begin position="22"/>
        <end position="80"/>
    </location>
</feature>
<keyword evidence="2" id="KW-0722">Serine protease inhibitor</keyword>
<dbReference type="PANTHER" id="PTHR10083:SF374">
    <property type="entry name" value="BPTI_KUNITZ INHIBITOR DOMAIN-CONTAINING PROTEIN"/>
    <property type="match status" value="1"/>
</dbReference>
<dbReference type="AlphaFoldDB" id="A0A6J2JPZ5"/>
<dbReference type="PROSITE" id="PS00280">
    <property type="entry name" value="BPTI_KUNITZ_1"/>
    <property type="match status" value="1"/>
</dbReference>
<dbReference type="Proteomes" id="UP000504629">
    <property type="component" value="Unplaced"/>
</dbReference>
<dbReference type="Gene3D" id="4.10.410.10">
    <property type="entry name" value="Pancreatic trypsin inhibitor Kunitz domain"/>
    <property type="match status" value="1"/>
</dbReference>
<gene>
    <name evidence="7" type="primary">LOC114243889</name>
</gene>
<keyword evidence="3" id="KW-1015">Disulfide bond</keyword>
<evidence type="ECO:0000313" key="6">
    <source>
        <dbReference type="Proteomes" id="UP000504629"/>
    </source>
</evidence>
<dbReference type="InterPro" id="IPR036880">
    <property type="entry name" value="Kunitz_BPTI_sf"/>
</dbReference>
<keyword evidence="4" id="KW-0732">Signal</keyword>
<organism evidence="6 7">
    <name type="scientific">Bombyx mandarina</name>
    <name type="common">Wild silk moth</name>
    <name type="synonym">Wild silkworm</name>
    <dbReference type="NCBI Taxonomy" id="7092"/>
    <lineage>
        <taxon>Eukaryota</taxon>
        <taxon>Metazoa</taxon>
        <taxon>Ecdysozoa</taxon>
        <taxon>Arthropoda</taxon>
        <taxon>Hexapoda</taxon>
        <taxon>Insecta</taxon>
        <taxon>Pterygota</taxon>
        <taxon>Neoptera</taxon>
        <taxon>Endopterygota</taxon>
        <taxon>Lepidoptera</taxon>
        <taxon>Glossata</taxon>
        <taxon>Ditrysia</taxon>
        <taxon>Bombycoidea</taxon>
        <taxon>Bombycidae</taxon>
        <taxon>Bombycinae</taxon>
        <taxon>Bombyx</taxon>
    </lineage>
</organism>
<dbReference type="Pfam" id="PF00014">
    <property type="entry name" value="Kunitz_BPTI"/>
    <property type="match status" value="1"/>
</dbReference>
<feature type="domain" description="BPTI/Kunitz inhibitor" evidence="5">
    <location>
        <begin position="26"/>
        <end position="76"/>
    </location>
</feature>
<evidence type="ECO:0000313" key="7">
    <source>
        <dbReference type="RefSeq" id="XP_028031338.1"/>
    </source>
</evidence>
<dbReference type="KEGG" id="bman:114243889"/>
<dbReference type="GeneID" id="114243889"/>